<dbReference type="OrthoDB" id="671090at2"/>
<keyword evidence="4" id="KW-1185">Reference proteome</keyword>
<gene>
    <name evidence="3" type="ORF">DR864_08380</name>
</gene>
<dbReference type="InterPro" id="IPR032708">
    <property type="entry name" value="McjB_C"/>
</dbReference>
<feature type="transmembrane region" description="Helical" evidence="1">
    <location>
        <begin position="68"/>
        <end position="86"/>
    </location>
</feature>
<keyword evidence="1" id="KW-1133">Transmembrane helix</keyword>
<name>A0A344TGI0_9BACT</name>
<feature type="transmembrane region" description="Helical" evidence="1">
    <location>
        <begin position="20"/>
        <end position="39"/>
    </location>
</feature>
<protein>
    <submittedName>
        <fullName evidence="3">Lasso peptide biosynthesis B2 protein</fullName>
    </submittedName>
</protein>
<organism evidence="3 4">
    <name type="scientific">Runella rosea</name>
    <dbReference type="NCBI Taxonomy" id="2259595"/>
    <lineage>
        <taxon>Bacteria</taxon>
        <taxon>Pseudomonadati</taxon>
        <taxon>Bacteroidota</taxon>
        <taxon>Cytophagia</taxon>
        <taxon>Cytophagales</taxon>
        <taxon>Spirosomataceae</taxon>
        <taxon>Runella</taxon>
    </lineage>
</organism>
<keyword evidence="1" id="KW-0472">Membrane</keyword>
<accession>A0A344TGI0</accession>
<dbReference type="Pfam" id="PF13471">
    <property type="entry name" value="Transglut_core3"/>
    <property type="match status" value="1"/>
</dbReference>
<dbReference type="EMBL" id="CP030850">
    <property type="protein sequence ID" value="AXE17751.1"/>
    <property type="molecule type" value="Genomic_DNA"/>
</dbReference>
<evidence type="ECO:0000313" key="3">
    <source>
        <dbReference type="EMBL" id="AXE17751.1"/>
    </source>
</evidence>
<dbReference type="InterPro" id="IPR053521">
    <property type="entry name" value="McjB-like"/>
</dbReference>
<reference evidence="3 4" key="1">
    <citation type="submission" date="2018-07" db="EMBL/GenBank/DDBJ databases">
        <title>Genome sequencing of Runella.</title>
        <authorList>
            <person name="Baek M.-G."/>
            <person name="Yi H."/>
        </authorList>
    </citation>
    <scope>NUCLEOTIDE SEQUENCE [LARGE SCALE GENOMIC DNA]</scope>
    <source>
        <strain evidence="3 4">HYN0085</strain>
    </source>
</reference>
<sequence length="144" mass="16337">MKNWWRRFKKWLALPSSDKWLLLQVTVVIFLIKLGLKLLSFKSFKTVYAHCIANASAKNYPISYIKQLVWSVGVVSSALPMSILCLPQALAVKFFLQGDDGFVLKIGVANPVQQFSAHAWIEKEGKIVIGDVPNVSYVPLWDWN</sequence>
<dbReference type="KEGG" id="run:DR864_08380"/>
<keyword evidence="1" id="KW-0812">Transmembrane</keyword>
<proteinExistence type="predicted"/>
<feature type="domain" description="Microcin J25-processing protein McjB C-terminal" evidence="2">
    <location>
        <begin position="40"/>
        <end position="140"/>
    </location>
</feature>
<dbReference type="NCBIfam" id="NF033537">
    <property type="entry name" value="lasso_biosyn_B2"/>
    <property type="match status" value="1"/>
</dbReference>
<evidence type="ECO:0000313" key="4">
    <source>
        <dbReference type="Proteomes" id="UP000251993"/>
    </source>
</evidence>
<dbReference type="AlphaFoldDB" id="A0A344TGI0"/>
<evidence type="ECO:0000259" key="2">
    <source>
        <dbReference type="Pfam" id="PF13471"/>
    </source>
</evidence>
<dbReference type="RefSeq" id="WP_114066536.1">
    <property type="nucleotide sequence ID" value="NZ_CP030850.1"/>
</dbReference>
<dbReference type="Proteomes" id="UP000251993">
    <property type="component" value="Chromosome"/>
</dbReference>
<evidence type="ECO:0000256" key="1">
    <source>
        <dbReference type="SAM" id="Phobius"/>
    </source>
</evidence>